<organism evidence="1 2">
    <name type="scientific">Candidatus Rhabdochlamydia oedothoracis</name>
    <dbReference type="NCBI Taxonomy" id="2720720"/>
    <lineage>
        <taxon>Bacteria</taxon>
        <taxon>Pseudomonadati</taxon>
        <taxon>Chlamydiota</taxon>
        <taxon>Chlamydiia</taxon>
        <taxon>Parachlamydiales</taxon>
        <taxon>Candidatus Rhabdochlamydiaceae</taxon>
        <taxon>Candidatus Rhabdochlamydia</taxon>
    </lineage>
</organism>
<evidence type="ECO:0000313" key="2">
    <source>
        <dbReference type="Proteomes" id="UP000826014"/>
    </source>
</evidence>
<dbReference type="EMBL" id="CP075587">
    <property type="protein sequence ID" value="QYF48891.1"/>
    <property type="molecule type" value="Genomic_DNA"/>
</dbReference>
<gene>
    <name evidence="1" type="ORF">RHABOEDO_001129</name>
</gene>
<sequence>MALSKGNHPLLYYNLLHQEIKACAEHVFEISGKKDANINKDYIHVVARLHDLYQISKKVQIEERYLSLVELKTHLENTTLCFENQELNTLHSIRLSEAISILALPEGKKKCINEPTYHSLKERFLSYFLKNIQPEQALFRKLKALKDL</sequence>
<dbReference type="RefSeq" id="WP_215216352.1">
    <property type="nucleotide sequence ID" value="NZ_CP075587.1"/>
</dbReference>
<dbReference type="Proteomes" id="UP000826014">
    <property type="component" value="Chromosome"/>
</dbReference>
<name>A0ABX8V145_9BACT</name>
<keyword evidence="2" id="KW-1185">Reference proteome</keyword>
<evidence type="ECO:0008006" key="3">
    <source>
        <dbReference type="Google" id="ProtNLM"/>
    </source>
</evidence>
<accession>A0ABX8V145</accession>
<evidence type="ECO:0000313" key="1">
    <source>
        <dbReference type="EMBL" id="QYF48891.1"/>
    </source>
</evidence>
<protein>
    <recommendedName>
        <fullName evidence="3">HD domain-containing protein</fullName>
    </recommendedName>
</protein>
<proteinExistence type="predicted"/>
<reference evidence="1 2" key="1">
    <citation type="journal article" date="2022" name="bioRxiv">
        <title>Ecology and evolution of chlamydial symbionts of arthropods.</title>
        <authorList>
            <person name="Halter T."/>
            <person name="Koestlbacher S."/>
            <person name="Collingro A."/>
            <person name="Sixt B.S."/>
            <person name="Toenshoff E.R."/>
            <person name="Hendrickx F."/>
            <person name="Kostanjsek R."/>
            <person name="Horn M."/>
        </authorList>
    </citation>
    <scope>NUCLEOTIDE SEQUENCE [LARGE SCALE GENOMIC DNA]</scope>
    <source>
        <strain evidence="1">W744xW776</strain>
    </source>
</reference>